<dbReference type="EMBL" id="FWYD01000012">
    <property type="protein sequence ID" value="SMC94517.1"/>
    <property type="molecule type" value="Genomic_DNA"/>
</dbReference>
<evidence type="ECO:0000256" key="3">
    <source>
        <dbReference type="ARBA" id="ARBA00022833"/>
    </source>
</evidence>
<evidence type="ECO:0000256" key="6">
    <source>
        <dbReference type="SAM" id="MobiDB-lite"/>
    </source>
</evidence>
<keyword evidence="8" id="KW-1185">Reference proteome</keyword>
<evidence type="ECO:0000256" key="2">
    <source>
        <dbReference type="ARBA" id="ARBA00022723"/>
    </source>
</evidence>
<dbReference type="GO" id="GO:0008168">
    <property type="term" value="F:methyltransferase activity"/>
    <property type="evidence" value="ECO:0007669"/>
    <property type="project" value="UniProtKB-KW"/>
</dbReference>
<feature type="binding site" evidence="5">
    <location>
        <position position="308"/>
    </location>
    <ligand>
        <name>Mg(2+)</name>
        <dbReference type="ChEBI" id="CHEBI:18420"/>
    </ligand>
</feature>
<name>A0A1W2DAB1_9RHOB</name>
<dbReference type="PANTHER" id="PTHR21256">
    <property type="entry name" value="HISTIDINOL DEHYDROGENASE HDH"/>
    <property type="match status" value="1"/>
</dbReference>
<dbReference type="Proteomes" id="UP000192330">
    <property type="component" value="Unassembled WGS sequence"/>
</dbReference>
<dbReference type="InterPro" id="IPR036704">
    <property type="entry name" value="RraA/RraA-like_sf"/>
</dbReference>
<keyword evidence="7" id="KW-0808">Transferase</keyword>
<protein>
    <submittedName>
        <fullName evidence="7">Demethylmenaquinone methyltransferase</fullName>
    </submittedName>
</protein>
<dbReference type="SUPFAM" id="SSF53720">
    <property type="entry name" value="ALDH-like"/>
    <property type="match status" value="1"/>
</dbReference>
<dbReference type="Gene3D" id="3.40.50.1980">
    <property type="entry name" value="Nitrogenase molybdenum iron protein domain"/>
    <property type="match status" value="1"/>
</dbReference>
<dbReference type="GO" id="GO:0004399">
    <property type="term" value="F:histidinol dehydrogenase activity"/>
    <property type="evidence" value="ECO:0007669"/>
    <property type="project" value="TreeGrafter"/>
</dbReference>
<dbReference type="AlphaFoldDB" id="A0A1W2DAB1"/>
<keyword evidence="2 5" id="KW-0479">Metal-binding</keyword>
<dbReference type="Pfam" id="PF00815">
    <property type="entry name" value="Histidinol_dh"/>
    <property type="match status" value="1"/>
</dbReference>
<evidence type="ECO:0000256" key="1">
    <source>
        <dbReference type="ARBA" id="ARBA00001947"/>
    </source>
</evidence>
<accession>A0A1W2DAB1</accession>
<reference evidence="7 8" key="1">
    <citation type="submission" date="2017-04" db="EMBL/GenBank/DDBJ databases">
        <authorList>
            <person name="Afonso C.L."/>
            <person name="Miller P.J."/>
            <person name="Scott M.A."/>
            <person name="Spackman E."/>
            <person name="Goraichik I."/>
            <person name="Dimitrov K.M."/>
            <person name="Suarez D.L."/>
            <person name="Swayne D.E."/>
        </authorList>
    </citation>
    <scope>NUCLEOTIDE SEQUENCE [LARGE SCALE GENOMIC DNA]</scope>
    <source>
        <strain evidence="7 8">CGMCC 1.12644</strain>
    </source>
</reference>
<dbReference type="Gene3D" id="3.50.30.40">
    <property type="entry name" value="Ribonuclease E inhibitor RraA/RraA-like"/>
    <property type="match status" value="1"/>
</dbReference>
<keyword evidence="3" id="KW-0862">Zinc</keyword>
<dbReference type="STRING" id="1387277.SAMN06295998_11243"/>
<dbReference type="SUPFAM" id="SSF89562">
    <property type="entry name" value="RraA-like"/>
    <property type="match status" value="1"/>
</dbReference>
<dbReference type="GO" id="GO:0032259">
    <property type="term" value="P:methylation"/>
    <property type="evidence" value="ECO:0007669"/>
    <property type="project" value="UniProtKB-KW"/>
</dbReference>
<evidence type="ECO:0000256" key="4">
    <source>
        <dbReference type="ARBA" id="ARBA00023002"/>
    </source>
</evidence>
<comment type="cofactor">
    <cofactor evidence="5">
        <name>Mg(2+)</name>
        <dbReference type="ChEBI" id="CHEBI:18420"/>
    </cofactor>
</comment>
<dbReference type="GO" id="GO:0005829">
    <property type="term" value="C:cytosol"/>
    <property type="evidence" value="ECO:0007669"/>
    <property type="project" value="TreeGrafter"/>
</dbReference>
<keyword evidence="7" id="KW-0489">Methyltransferase</keyword>
<dbReference type="GO" id="GO:0000105">
    <property type="term" value="P:L-histidine biosynthetic process"/>
    <property type="evidence" value="ECO:0007669"/>
    <property type="project" value="TreeGrafter"/>
</dbReference>
<dbReference type="InterPro" id="IPR012131">
    <property type="entry name" value="Hstdl_DH"/>
</dbReference>
<proteinExistence type="predicted"/>
<dbReference type="GO" id="GO:0046872">
    <property type="term" value="F:metal ion binding"/>
    <property type="evidence" value="ECO:0007669"/>
    <property type="project" value="UniProtKB-KW"/>
</dbReference>
<dbReference type="GO" id="GO:0051287">
    <property type="term" value="F:NAD binding"/>
    <property type="evidence" value="ECO:0007669"/>
    <property type="project" value="InterPro"/>
</dbReference>
<dbReference type="Pfam" id="PF03737">
    <property type="entry name" value="RraA-like"/>
    <property type="match status" value="1"/>
</dbReference>
<evidence type="ECO:0000313" key="8">
    <source>
        <dbReference type="Proteomes" id="UP000192330"/>
    </source>
</evidence>
<sequence>MTITYLKRGDAAVRELAVKFDGYDRENYRLSLTEIEAIIAKVSPCDLADIKFAQEQVRTFAQAQRDSMLDIEVETLPGVILGHKNIPVQSVGCYVPGGKFPMVASAHMSVATAKVAGVPRIVACTPPFNGEPNPGVIAAMHLGGADHRHFAADRGRLDGGLSRPRDRHSIGGERMTDTALPDDLLALLRKLDTPTVCNAIEVAQGKRGFNRFTRGTMQHSKPGDPATVGFARTARISGLAPPTEAPEVIRARRMDYFRAMAGGEGPTAAVVEDVDYPNCIAGWWGEVHVAVHKGLGLAGAVTNGVLRDLDVIDDGFPVLAGSIGPSHGYVHVVDIGKEVSIMGMRVAQGELIHADRHGAVVIPEEVIPDLKQAIETVIASESIVLGPAREPGFDIDRLEEVWAQFEAART</sequence>
<dbReference type="RefSeq" id="WP_328588509.1">
    <property type="nucleotide sequence ID" value="NZ_FWYD01000012.1"/>
</dbReference>
<gene>
    <name evidence="7" type="ORF">SAMN06295998_11243</name>
</gene>
<feature type="binding site" evidence="5">
    <location>
        <position position="307"/>
    </location>
    <ligand>
        <name>substrate</name>
    </ligand>
</feature>
<keyword evidence="5" id="KW-0460">Magnesium</keyword>
<comment type="cofactor">
    <cofactor evidence="1">
        <name>Zn(2+)</name>
        <dbReference type="ChEBI" id="CHEBI:29105"/>
    </cofactor>
</comment>
<evidence type="ECO:0000256" key="5">
    <source>
        <dbReference type="PIRSR" id="PIRSR605493-1"/>
    </source>
</evidence>
<evidence type="ECO:0000313" key="7">
    <source>
        <dbReference type="EMBL" id="SMC94517.1"/>
    </source>
</evidence>
<dbReference type="PANTHER" id="PTHR21256:SF14">
    <property type="entry name" value="HISTIDINOL DEHYDROGENASE"/>
    <property type="match status" value="1"/>
</dbReference>
<dbReference type="InterPro" id="IPR016161">
    <property type="entry name" value="Ald_DH/histidinol_DH"/>
</dbReference>
<organism evidence="7 8">
    <name type="scientific">Primorskyibacter flagellatus</name>
    <dbReference type="NCBI Taxonomy" id="1387277"/>
    <lineage>
        <taxon>Bacteria</taxon>
        <taxon>Pseudomonadati</taxon>
        <taxon>Pseudomonadota</taxon>
        <taxon>Alphaproteobacteria</taxon>
        <taxon>Rhodobacterales</taxon>
        <taxon>Roseobacteraceae</taxon>
        <taxon>Primorskyibacter</taxon>
    </lineage>
</organism>
<feature type="region of interest" description="Disordered" evidence="6">
    <location>
        <begin position="154"/>
        <end position="175"/>
    </location>
</feature>
<keyword evidence="4" id="KW-0560">Oxidoreductase</keyword>
<dbReference type="InterPro" id="IPR005493">
    <property type="entry name" value="RraA/RraA-like"/>
</dbReference>